<organism evidence="10 11">
    <name type="scientific">Pinctada imbricata</name>
    <name type="common">Atlantic pearl-oyster</name>
    <name type="synonym">Pinctada martensii</name>
    <dbReference type="NCBI Taxonomy" id="66713"/>
    <lineage>
        <taxon>Eukaryota</taxon>
        <taxon>Metazoa</taxon>
        <taxon>Spiralia</taxon>
        <taxon>Lophotrochozoa</taxon>
        <taxon>Mollusca</taxon>
        <taxon>Bivalvia</taxon>
        <taxon>Autobranchia</taxon>
        <taxon>Pteriomorphia</taxon>
        <taxon>Pterioida</taxon>
        <taxon>Pterioidea</taxon>
        <taxon>Pteriidae</taxon>
        <taxon>Pinctada</taxon>
    </lineage>
</organism>
<dbReference type="Pfam" id="PF00010">
    <property type="entry name" value="HLH"/>
    <property type="match status" value="1"/>
</dbReference>
<dbReference type="Proteomes" id="UP001186944">
    <property type="component" value="Unassembled WGS sequence"/>
</dbReference>
<evidence type="ECO:0000256" key="5">
    <source>
        <dbReference type="ARBA" id="ARBA00023125"/>
    </source>
</evidence>
<gene>
    <name evidence="10" type="ORF">FSP39_021525</name>
</gene>
<keyword evidence="11" id="KW-1185">Reference proteome</keyword>
<dbReference type="GO" id="GO:0070888">
    <property type="term" value="F:E-box binding"/>
    <property type="evidence" value="ECO:0007669"/>
    <property type="project" value="TreeGrafter"/>
</dbReference>
<dbReference type="PANTHER" id="PTHR19290">
    <property type="entry name" value="BASIC HELIX-LOOP-HELIX PROTEIN NEUROGENIN-RELATED"/>
    <property type="match status" value="1"/>
</dbReference>
<dbReference type="InterPro" id="IPR036638">
    <property type="entry name" value="HLH_DNA-bd_sf"/>
</dbReference>
<dbReference type="SUPFAM" id="SSF47459">
    <property type="entry name" value="HLH, helix-loop-helix DNA-binding domain"/>
    <property type="match status" value="1"/>
</dbReference>
<evidence type="ECO:0000256" key="7">
    <source>
        <dbReference type="ARBA" id="ARBA00023242"/>
    </source>
</evidence>
<dbReference type="GO" id="GO:0000981">
    <property type="term" value="F:DNA-binding transcription factor activity, RNA polymerase II-specific"/>
    <property type="evidence" value="ECO:0007669"/>
    <property type="project" value="TreeGrafter"/>
</dbReference>
<dbReference type="CDD" id="cd11427">
    <property type="entry name" value="bHLH_TS_NeuroD"/>
    <property type="match status" value="1"/>
</dbReference>
<evidence type="ECO:0000256" key="8">
    <source>
        <dbReference type="SAM" id="MobiDB-lite"/>
    </source>
</evidence>
<keyword evidence="7" id="KW-0539">Nucleus</keyword>
<comment type="caution">
    <text evidence="10">The sequence shown here is derived from an EMBL/GenBank/DDBJ whole genome shotgun (WGS) entry which is preliminary data.</text>
</comment>
<dbReference type="GO" id="GO:0046983">
    <property type="term" value="F:protein dimerization activity"/>
    <property type="evidence" value="ECO:0007669"/>
    <property type="project" value="InterPro"/>
</dbReference>
<feature type="region of interest" description="Disordered" evidence="8">
    <location>
        <begin position="1"/>
        <end position="83"/>
    </location>
</feature>
<protein>
    <recommendedName>
        <fullName evidence="9">BHLH domain-containing protein</fullName>
    </recommendedName>
</protein>
<dbReference type="GO" id="GO:0045944">
    <property type="term" value="P:positive regulation of transcription by RNA polymerase II"/>
    <property type="evidence" value="ECO:0007669"/>
    <property type="project" value="TreeGrafter"/>
</dbReference>
<keyword evidence="1" id="KW-0217">Developmental protein</keyword>
<reference evidence="10" key="1">
    <citation type="submission" date="2019-08" db="EMBL/GenBank/DDBJ databases">
        <title>The improved chromosome-level genome for the pearl oyster Pinctada fucata martensii using PacBio sequencing and Hi-C.</title>
        <authorList>
            <person name="Zheng Z."/>
        </authorList>
    </citation>
    <scope>NUCLEOTIDE SEQUENCE</scope>
    <source>
        <strain evidence="10">ZZ-2019</strain>
        <tissue evidence="10">Adductor muscle</tissue>
    </source>
</reference>
<evidence type="ECO:0000313" key="11">
    <source>
        <dbReference type="Proteomes" id="UP001186944"/>
    </source>
</evidence>
<evidence type="ECO:0000256" key="2">
    <source>
        <dbReference type="ARBA" id="ARBA00022782"/>
    </source>
</evidence>
<accession>A0AA88YN75</accession>
<feature type="compositionally biased region" description="Acidic residues" evidence="8">
    <location>
        <begin position="21"/>
        <end position="43"/>
    </location>
</feature>
<dbReference type="SMART" id="SM00353">
    <property type="entry name" value="HLH"/>
    <property type="match status" value="1"/>
</dbReference>
<keyword evidence="3" id="KW-0524">Neurogenesis</keyword>
<keyword evidence="4" id="KW-0805">Transcription regulation</keyword>
<keyword evidence="6" id="KW-0804">Transcription</keyword>
<name>A0AA88YN75_PINIB</name>
<dbReference type="InterPro" id="IPR050359">
    <property type="entry name" value="bHLH_transcription_factors"/>
</dbReference>
<proteinExistence type="predicted"/>
<dbReference type="Pfam" id="PF12533">
    <property type="entry name" value="Neuro_bHLH"/>
    <property type="match status" value="1"/>
</dbReference>
<sequence length="364" mass="40725">MPIKMQENSEAEQDLSFTGSDLDDIDLDDDISELIESDDEDSEVNSPDENKNQKSSTGRKRKDKQEEPKVPKKRGPKKKRMTKARIAKLRLRRVKANARERNRMHGLNDALDILRKHVPCYSKTQKLSKIETLRLARNYISALSDILESGVKPDSVTFAKALSKGLSQNTMNLVAGGLQLNPRTLLPESTYAKQYQFYYNNTFEVSKPNQNVSYHNVYSLPSPQVAYSHSPINNGVSPVARIPYSHSSPVSCGLPSCTSVSQANFGNVRDTSPLQAATASSSIQCEAVTSSNYMQYDNNMERYMDPRSQQTVQFFPQQSVPVPHDCSPYILLDDLADFSPDTTIDTDMSIISSGSSIFDVHRII</sequence>
<keyword evidence="2" id="KW-0221">Differentiation</keyword>
<dbReference type="PROSITE" id="PS50888">
    <property type="entry name" value="BHLH"/>
    <property type="match status" value="1"/>
</dbReference>
<dbReference type="PANTHER" id="PTHR19290:SF134">
    <property type="entry name" value="NEUROGENIC DIFFERENTIATION FACTOR 1"/>
    <property type="match status" value="1"/>
</dbReference>
<dbReference type="InterPro" id="IPR011598">
    <property type="entry name" value="bHLH_dom"/>
</dbReference>
<evidence type="ECO:0000256" key="6">
    <source>
        <dbReference type="ARBA" id="ARBA00023163"/>
    </source>
</evidence>
<dbReference type="GO" id="GO:0005634">
    <property type="term" value="C:nucleus"/>
    <property type="evidence" value="ECO:0007669"/>
    <property type="project" value="TreeGrafter"/>
</dbReference>
<feature type="domain" description="BHLH" evidence="9">
    <location>
        <begin position="91"/>
        <end position="143"/>
    </location>
</feature>
<evidence type="ECO:0000256" key="4">
    <source>
        <dbReference type="ARBA" id="ARBA00023015"/>
    </source>
</evidence>
<keyword evidence="5" id="KW-0238">DNA-binding</keyword>
<dbReference type="EMBL" id="VSWD01000001">
    <property type="protein sequence ID" value="KAK3109033.1"/>
    <property type="molecule type" value="Genomic_DNA"/>
</dbReference>
<dbReference type="GO" id="GO:0061564">
    <property type="term" value="P:axon development"/>
    <property type="evidence" value="ECO:0007669"/>
    <property type="project" value="TreeGrafter"/>
</dbReference>
<evidence type="ECO:0000313" key="10">
    <source>
        <dbReference type="EMBL" id="KAK3109033.1"/>
    </source>
</evidence>
<evidence type="ECO:0000256" key="1">
    <source>
        <dbReference type="ARBA" id="ARBA00022473"/>
    </source>
</evidence>
<evidence type="ECO:0000256" key="3">
    <source>
        <dbReference type="ARBA" id="ARBA00022902"/>
    </source>
</evidence>
<evidence type="ECO:0000259" key="9">
    <source>
        <dbReference type="PROSITE" id="PS50888"/>
    </source>
</evidence>
<feature type="compositionally biased region" description="Basic residues" evidence="8">
    <location>
        <begin position="71"/>
        <end position="83"/>
    </location>
</feature>
<dbReference type="GO" id="GO:0007423">
    <property type="term" value="P:sensory organ development"/>
    <property type="evidence" value="ECO:0007669"/>
    <property type="project" value="TreeGrafter"/>
</dbReference>
<dbReference type="Gene3D" id="4.10.280.10">
    <property type="entry name" value="Helix-loop-helix DNA-binding domain"/>
    <property type="match status" value="1"/>
</dbReference>
<dbReference type="InterPro" id="IPR022575">
    <property type="entry name" value="NeuroD_DUF"/>
</dbReference>
<dbReference type="AlphaFoldDB" id="A0AA88YN75"/>
<dbReference type="FunFam" id="4.10.280.10:FF:000006">
    <property type="entry name" value="Neurogenic differentiation factor"/>
    <property type="match status" value="1"/>
</dbReference>